<evidence type="ECO:0000313" key="1">
    <source>
        <dbReference type="EMBL" id="MUH36005.1"/>
    </source>
</evidence>
<dbReference type="Proteomes" id="UP000540519">
    <property type="component" value="Unassembled WGS sequence"/>
</dbReference>
<evidence type="ECO:0008006" key="3">
    <source>
        <dbReference type="Google" id="ProtNLM"/>
    </source>
</evidence>
<gene>
    <name evidence="1" type="ORF">D9O36_09140</name>
</gene>
<proteinExistence type="predicted"/>
<dbReference type="AlphaFoldDB" id="A0A7X3D1V6"/>
<evidence type="ECO:0000313" key="2">
    <source>
        <dbReference type="Proteomes" id="UP000540519"/>
    </source>
</evidence>
<reference evidence="1 2" key="1">
    <citation type="journal article" date="2019" name="Mar. Drugs">
        <title>Comparative Genomics and CAZyme Genome Repertoires of Marine Zobellia amurskyensis KMM 3526(T) and Zobellia laminariae KMM 3676(T).</title>
        <authorList>
            <person name="Chernysheva N."/>
            <person name="Bystritskaya E."/>
            <person name="Stenkova A."/>
            <person name="Golovkin I."/>
            <person name="Nedashkovskaya O."/>
            <person name="Isaeva M."/>
        </authorList>
    </citation>
    <scope>NUCLEOTIDE SEQUENCE [LARGE SCALE GENOMIC DNA]</scope>
    <source>
        <strain evidence="1 2">KMM 3526</strain>
    </source>
</reference>
<name>A0A7X3D1V6_9FLAO</name>
<sequence>MRINYNYIKLLASVVVITGLYAFSNQRSAQKNVKGIAIEFVENQNLFITEGSVNKLLIQKFGSLENVPKEKLALNTIEKAIEANKMVKSAQVYLTVSGELASKIIQRTPIGRIEGDSKFYLDEDGKRMPLSNSYSARVPIITGRITDEGLADVYKILNYINTDDFLKKNIIGLHIENEEKYQLRFRTEEFVVNLGDVDRLKEKFSNFKAFYAKANKDKTLQNYDVVSLEFNNQVVCTKI</sequence>
<accession>A0A7X3D1V6</accession>
<comment type="caution">
    <text evidence="1">The sequence shown here is derived from an EMBL/GenBank/DDBJ whole genome shotgun (WGS) entry which is preliminary data.</text>
</comment>
<organism evidence="1 2">
    <name type="scientific">Zobellia amurskyensis</name>
    <dbReference type="NCBI Taxonomy" id="248905"/>
    <lineage>
        <taxon>Bacteria</taxon>
        <taxon>Pseudomonadati</taxon>
        <taxon>Bacteroidota</taxon>
        <taxon>Flavobacteriia</taxon>
        <taxon>Flavobacteriales</taxon>
        <taxon>Flavobacteriaceae</taxon>
        <taxon>Zobellia</taxon>
    </lineage>
</organism>
<dbReference type="OrthoDB" id="1466667at2"/>
<dbReference type="RefSeq" id="WP_155599662.1">
    <property type="nucleotide sequence ID" value="NZ_RCNR01000013.1"/>
</dbReference>
<dbReference type="EMBL" id="RCNR01000013">
    <property type="protein sequence ID" value="MUH36005.1"/>
    <property type="molecule type" value="Genomic_DNA"/>
</dbReference>
<protein>
    <recommendedName>
        <fullName evidence="3">Cell division protein FtsQ</fullName>
    </recommendedName>
</protein>
<keyword evidence="2" id="KW-1185">Reference proteome</keyword>